<dbReference type="HOGENOM" id="CLU_167460_0_0_6"/>
<dbReference type="Pfam" id="PF13808">
    <property type="entry name" value="DDE_Tnp_1_assoc"/>
    <property type="match status" value="1"/>
</dbReference>
<name>A0A077P049_XENBV</name>
<sequence length="90" mass="10225">MKELVNVFSDFPDPRCQGKVKHRFIDILVITVCAVIAGANAWTDIEHYGQRKTVFTVPLLPKPHVSNLRLEMRVGAQPQIITSRGISLWR</sequence>
<keyword evidence="1" id="KW-1133">Transmembrane helix</keyword>
<evidence type="ECO:0000313" key="3">
    <source>
        <dbReference type="EMBL" id="CDH04400.1"/>
    </source>
</evidence>
<organism evidence="3 4">
    <name type="scientific">Xenorhabdus bovienii str. oregonense</name>
    <dbReference type="NCBI Taxonomy" id="1398202"/>
    <lineage>
        <taxon>Bacteria</taxon>
        <taxon>Pseudomonadati</taxon>
        <taxon>Pseudomonadota</taxon>
        <taxon>Gammaproteobacteria</taxon>
        <taxon>Enterobacterales</taxon>
        <taxon>Morganellaceae</taxon>
        <taxon>Xenorhabdus</taxon>
    </lineage>
</organism>
<evidence type="ECO:0000256" key="1">
    <source>
        <dbReference type="SAM" id="Phobius"/>
    </source>
</evidence>
<feature type="domain" description="H repeat-associated protein N-terminal" evidence="2">
    <location>
        <begin position="6"/>
        <end position="63"/>
    </location>
</feature>
<dbReference type="PANTHER" id="PTHR30298:SF0">
    <property type="entry name" value="PROTEIN YBFL-RELATED"/>
    <property type="match status" value="1"/>
</dbReference>
<dbReference type="Proteomes" id="UP000028483">
    <property type="component" value="Unassembled WGS sequence"/>
</dbReference>
<feature type="transmembrane region" description="Helical" evidence="1">
    <location>
        <begin position="24"/>
        <end position="42"/>
    </location>
</feature>
<accession>A0A077P049</accession>
<dbReference type="EMBL" id="CBSX010000030">
    <property type="protein sequence ID" value="CDH04400.1"/>
    <property type="molecule type" value="Genomic_DNA"/>
</dbReference>
<keyword evidence="1" id="KW-0812">Transmembrane</keyword>
<gene>
    <name evidence="3" type="ORF">XBO1_1250003</name>
</gene>
<dbReference type="InterPro" id="IPR032806">
    <property type="entry name" value="YbfD_N"/>
</dbReference>
<dbReference type="AlphaFoldDB" id="A0A077P049"/>
<keyword evidence="1" id="KW-0472">Membrane</keyword>
<proteinExistence type="predicted"/>
<protein>
    <recommendedName>
        <fullName evidence="2">H repeat-associated protein N-terminal domain-containing protein</fullName>
    </recommendedName>
</protein>
<comment type="caution">
    <text evidence="3">The sequence shown here is derived from an EMBL/GenBank/DDBJ whole genome shotgun (WGS) entry which is preliminary data.</text>
</comment>
<dbReference type="InterPro" id="IPR051698">
    <property type="entry name" value="Transposase_11-like"/>
</dbReference>
<dbReference type="PANTHER" id="PTHR30298">
    <property type="entry name" value="H REPEAT-ASSOCIATED PREDICTED TRANSPOSASE"/>
    <property type="match status" value="1"/>
</dbReference>
<reference evidence="3" key="1">
    <citation type="submission" date="2013-07" db="EMBL/GenBank/DDBJ databases">
        <title>Sub-species coevolution in mutualistic symbiosis.</title>
        <authorList>
            <person name="Murfin K."/>
            <person name="Klassen J."/>
            <person name="Lee M."/>
            <person name="Forst S."/>
            <person name="Stock P."/>
            <person name="Goodrich-Blair H."/>
        </authorList>
    </citation>
    <scope>NUCLEOTIDE SEQUENCE [LARGE SCALE GENOMIC DNA]</scope>
    <source>
        <strain evidence="3">Oregonense</strain>
    </source>
</reference>
<evidence type="ECO:0000259" key="2">
    <source>
        <dbReference type="Pfam" id="PF13808"/>
    </source>
</evidence>
<evidence type="ECO:0000313" key="4">
    <source>
        <dbReference type="Proteomes" id="UP000028483"/>
    </source>
</evidence>